<evidence type="ECO:0000256" key="3">
    <source>
        <dbReference type="ARBA" id="ARBA00022737"/>
    </source>
</evidence>
<dbReference type="Proteomes" id="UP001589607">
    <property type="component" value="Unassembled WGS sequence"/>
</dbReference>
<dbReference type="PANTHER" id="PTHR46630">
    <property type="entry name" value="TETRATRICOPEPTIDE REPEAT PROTEIN 29"/>
    <property type="match status" value="1"/>
</dbReference>
<evidence type="ECO:0000256" key="1">
    <source>
        <dbReference type="ARBA" id="ARBA00004496"/>
    </source>
</evidence>
<organism evidence="8 9">
    <name type="scientific">Flavobacterium jumunjinense</name>
    <dbReference type="NCBI Taxonomy" id="998845"/>
    <lineage>
        <taxon>Bacteria</taxon>
        <taxon>Pseudomonadati</taxon>
        <taxon>Bacteroidota</taxon>
        <taxon>Flavobacteriia</taxon>
        <taxon>Flavobacteriales</taxon>
        <taxon>Flavobacteriaceae</taxon>
        <taxon>Flavobacterium</taxon>
    </lineage>
</organism>
<dbReference type="InterPro" id="IPR016032">
    <property type="entry name" value="Sig_transdc_resp-reg_C-effctor"/>
</dbReference>
<dbReference type="SMART" id="SM00028">
    <property type="entry name" value="TPR"/>
    <property type="match status" value="5"/>
</dbReference>
<gene>
    <name evidence="8" type="ORF">ACFFVF_03260</name>
</gene>
<accession>A0ABV5GJL9</accession>
<proteinExistence type="inferred from homology"/>
<evidence type="ECO:0000256" key="2">
    <source>
        <dbReference type="ARBA" id="ARBA00022490"/>
    </source>
</evidence>
<name>A0ABV5GJL9_9FLAO</name>
<keyword evidence="2" id="KW-0963">Cytoplasm</keyword>
<evidence type="ECO:0000256" key="4">
    <source>
        <dbReference type="ARBA" id="ARBA00022803"/>
    </source>
</evidence>
<dbReference type="InterPro" id="IPR011990">
    <property type="entry name" value="TPR-like_helical_dom_sf"/>
</dbReference>
<reference evidence="8 9" key="1">
    <citation type="submission" date="2024-09" db="EMBL/GenBank/DDBJ databases">
        <authorList>
            <person name="Sun Q."/>
            <person name="Mori K."/>
        </authorList>
    </citation>
    <scope>NUCLEOTIDE SEQUENCE [LARGE SCALE GENOMIC DNA]</scope>
    <source>
        <strain evidence="8 9">CECT 7955</strain>
    </source>
</reference>
<evidence type="ECO:0000313" key="8">
    <source>
        <dbReference type="EMBL" id="MFB9095523.1"/>
    </source>
</evidence>
<dbReference type="InterPro" id="IPR051476">
    <property type="entry name" value="Bac_ResReg_Asp_Phosphatase"/>
</dbReference>
<keyword evidence="6" id="KW-0812">Transmembrane</keyword>
<sequence>MKLSKKNAYLYLLFLFSLSLKTNNLYAQKKIEFKVDSIIDVAREKLIFNVELLHKATKLAKKYDYGKGYARGLLNIGAYYSNTGRIDSSTIYLDSCEKFVQTKPDLEFILSYVYNHKAIILTNQEFFSKALQQYNLVYKLNLKYKNPSVALDAKINMISCYLKLEGGKKALEMVNQIKKDSLLINSEKNKVPIYKLNSITALSYYHLEQYDKALEYWNENLKIIQSKNNNHENGYIYTSIAGCYLKKGDYKKALENAHHSEKILLSENDDNESKIGINKLLGIIYHELDNPTKSNSYLERVVNSNNHNTKSKEVAYKYISLNYEKLEQWKEATETNTKYRKLIDSVNKTREKEAALFHYNDFNFIEEKHKNKLLKQENTRQYLIIGVIIIVFGLISIYVYYRYFKKKIESERIVEDASKNKPLEINEREVLTNHIKQREEELLGTAVTISTQMEKISKIKSELSTAIESEDKSRLNQVNKSVNEFIESYSNLTTMFNRIESQYPEITSVLKEKYPQLSTNDIRHCLLLKLDLSIKECAQLLNVSTHAVKMARKRIKNKMDLAEDESLKKHIN</sequence>
<evidence type="ECO:0000256" key="5">
    <source>
        <dbReference type="ARBA" id="ARBA00038253"/>
    </source>
</evidence>
<feature type="chain" id="PRO_5045140090" evidence="7">
    <location>
        <begin position="28"/>
        <end position="572"/>
    </location>
</feature>
<keyword evidence="4" id="KW-0802">TPR repeat</keyword>
<feature type="signal peptide" evidence="7">
    <location>
        <begin position="1"/>
        <end position="27"/>
    </location>
</feature>
<comment type="subcellular location">
    <subcellularLocation>
        <location evidence="1">Cytoplasm</location>
    </subcellularLocation>
</comment>
<feature type="transmembrane region" description="Helical" evidence="6">
    <location>
        <begin position="382"/>
        <end position="401"/>
    </location>
</feature>
<dbReference type="PANTHER" id="PTHR46630:SF1">
    <property type="entry name" value="TETRATRICOPEPTIDE REPEAT PROTEIN 29"/>
    <property type="match status" value="1"/>
</dbReference>
<keyword evidence="6" id="KW-1133">Transmembrane helix</keyword>
<dbReference type="RefSeq" id="WP_236454079.1">
    <property type="nucleotide sequence ID" value="NZ_CBCSGE010000020.1"/>
</dbReference>
<keyword evidence="6" id="KW-0472">Membrane</keyword>
<comment type="caution">
    <text evidence="8">The sequence shown here is derived from an EMBL/GenBank/DDBJ whole genome shotgun (WGS) entry which is preliminary data.</text>
</comment>
<dbReference type="EMBL" id="JBHMEY010000007">
    <property type="protein sequence ID" value="MFB9095523.1"/>
    <property type="molecule type" value="Genomic_DNA"/>
</dbReference>
<keyword evidence="3" id="KW-0677">Repeat</keyword>
<dbReference type="Gene3D" id="1.25.40.10">
    <property type="entry name" value="Tetratricopeptide repeat domain"/>
    <property type="match status" value="2"/>
</dbReference>
<evidence type="ECO:0000313" key="9">
    <source>
        <dbReference type="Proteomes" id="UP001589607"/>
    </source>
</evidence>
<dbReference type="Pfam" id="PF13424">
    <property type="entry name" value="TPR_12"/>
    <property type="match status" value="1"/>
</dbReference>
<evidence type="ECO:0000256" key="7">
    <source>
        <dbReference type="SAM" id="SignalP"/>
    </source>
</evidence>
<dbReference type="InterPro" id="IPR019734">
    <property type="entry name" value="TPR_rpt"/>
</dbReference>
<comment type="similarity">
    <text evidence="5">Belongs to the Rap family.</text>
</comment>
<evidence type="ECO:0000256" key="6">
    <source>
        <dbReference type="SAM" id="Phobius"/>
    </source>
</evidence>
<keyword evidence="9" id="KW-1185">Reference proteome</keyword>
<dbReference type="SUPFAM" id="SSF46894">
    <property type="entry name" value="C-terminal effector domain of the bipartite response regulators"/>
    <property type="match status" value="1"/>
</dbReference>
<keyword evidence="7" id="KW-0732">Signal</keyword>
<protein>
    <submittedName>
        <fullName evidence="8">Tetratricopeptide repeat protein</fullName>
    </submittedName>
</protein>
<dbReference type="SUPFAM" id="SSF48452">
    <property type="entry name" value="TPR-like"/>
    <property type="match status" value="2"/>
</dbReference>